<comment type="function">
    <text evidence="3">Required for rescue of stalled ribosomes mediated by trans-translation. Binds to transfer-messenger RNA (tmRNA), required for stable association of tmRNA with ribosomes. tmRNA and SmpB together mimic tRNA shape, replacing the anticodon stem-loop with SmpB. tmRNA is encoded by the ssrA gene; the 2 termini fold to resemble tRNA(Ala) and it encodes a 'tag peptide', a short internal open reading frame. During trans-translation Ala-aminoacylated tmRNA acts like a tRNA, entering the A-site of stalled ribosomes, displacing the stalled mRNA. The ribosome then switches to translate the ORF on the tmRNA; the nascent peptide is terminated with the 'tag peptide' encoded by the tmRNA and targeted for degradation. The ribosome is freed to recommence translation, which seems to be the essential function of trans-translation.</text>
</comment>
<comment type="similarity">
    <text evidence="3">Belongs to the SmpB family.</text>
</comment>
<dbReference type="Pfam" id="PF01668">
    <property type="entry name" value="SmpB"/>
    <property type="match status" value="1"/>
</dbReference>
<gene>
    <name evidence="3 4" type="primary">smpB</name>
    <name evidence="4" type="ORF">OCH7691_04277</name>
</gene>
<dbReference type="EMBL" id="FWFR01000006">
    <property type="protein sequence ID" value="SLN77089.1"/>
    <property type="molecule type" value="Genomic_DNA"/>
</dbReference>
<dbReference type="GO" id="GO:0005829">
    <property type="term" value="C:cytosol"/>
    <property type="evidence" value="ECO:0007669"/>
    <property type="project" value="TreeGrafter"/>
</dbReference>
<dbReference type="InParanoid" id="A0A1Y5TYL8"/>
<evidence type="ECO:0000256" key="1">
    <source>
        <dbReference type="ARBA" id="ARBA00022490"/>
    </source>
</evidence>
<accession>A0A1Y5TYL8</accession>
<dbReference type="GO" id="GO:0070929">
    <property type="term" value="P:trans-translation"/>
    <property type="evidence" value="ECO:0007669"/>
    <property type="project" value="UniProtKB-UniRule"/>
</dbReference>
<dbReference type="HAMAP" id="MF_00023">
    <property type="entry name" value="SmpB"/>
    <property type="match status" value="1"/>
</dbReference>
<sequence length="151" mass="17499">MKSRTVAENRKARHDYFIDETFEAGIQLVGTEVKALRAARANIADSYAAPQGEEIYLLNLHISEYGHGNRFNHELRRPRKLLLHRREIDKLLGLLKRGGATLVPLSIYFNERGIAKVSLGLARGKKQYDKRADMRDRDWQRAKQRMLKRSV</sequence>
<comment type="subcellular location">
    <subcellularLocation>
        <location evidence="3">Cytoplasm</location>
    </subcellularLocation>
    <text evidence="3">The tmRNA-SmpB complex associates with stalled 70S ribosomes.</text>
</comment>
<dbReference type="RefSeq" id="WP_085885614.1">
    <property type="nucleotide sequence ID" value="NZ_FWFR01000006.1"/>
</dbReference>
<keyword evidence="5" id="KW-1185">Reference proteome</keyword>
<dbReference type="Gene3D" id="2.40.280.10">
    <property type="match status" value="1"/>
</dbReference>
<reference evidence="4 5" key="1">
    <citation type="submission" date="2017-03" db="EMBL/GenBank/DDBJ databases">
        <authorList>
            <person name="Afonso C.L."/>
            <person name="Miller P.J."/>
            <person name="Scott M.A."/>
            <person name="Spackman E."/>
            <person name="Goraichik I."/>
            <person name="Dimitrov K.M."/>
            <person name="Suarez D.L."/>
            <person name="Swayne D.E."/>
        </authorList>
    </citation>
    <scope>NUCLEOTIDE SEQUENCE [LARGE SCALE GENOMIC DNA]</scope>
    <source>
        <strain evidence="4 5">CECT 7691</strain>
    </source>
</reference>
<dbReference type="PANTHER" id="PTHR30308:SF2">
    <property type="entry name" value="SSRA-BINDING PROTEIN"/>
    <property type="match status" value="1"/>
</dbReference>
<evidence type="ECO:0000313" key="4">
    <source>
        <dbReference type="EMBL" id="SLN77089.1"/>
    </source>
</evidence>
<dbReference type="FunCoup" id="A0A1Y5TYL8">
    <property type="interactions" value="477"/>
</dbReference>
<proteinExistence type="inferred from homology"/>
<dbReference type="PROSITE" id="PS01317">
    <property type="entry name" value="SSRP"/>
    <property type="match status" value="1"/>
</dbReference>
<dbReference type="InterPro" id="IPR023620">
    <property type="entry name" value="SmpB"/>
</dbReference>
<keyword evidence="1 3" id="KW-0963">Cytoplasm</keyword>
<dbReference type="OrthoDB" id="9805462at2"/>
<dbReference type="Proteomes" id="UP000193200">
    <property type="component" value="Unassembled WGS sequence"/>
</dbReference>
<dbReference type="NCBIfam" id="TIGR00086">
    <property type="entry name" value="smpB"/>
    <property type="match status" value="1"/>
</dbReference>
<dbReference type="InterPro" id="IPR000037">
    <property type="entry name" value="SsrA-bd_prot"/>
</dbReference>
<dbReference type="InterPro" id="IPR020081">
    <property type="entry name" value="SsrA-bd_prot_CS"/>
</dbReference>
<evidence type="ECO:0000256" key="3">
    <source>
        <dbReference type="HAMAP-Rule" id="MF_00023"/>
    </source>
</evidence>
<keyword evidence="2 3" id="KW-0694">RNA-binding</keyword>
<protein>
    <recommendedName>
        <fullName evidence="3">SsrA-binding protein</fullName>
    </recommendedName>
    <alternativeName>
        <fullName evidence="3">Small protein B</fullName>
    </alternativeName>
</protein>
<dbReference type="PANTHER" id="PTHR30308">
    <property type="entry name" value="TMRNA-BINDING COMPONENT OF TRANS-TRANSLATION TAGGING COMPLEX"/>
    <property type="match status" value="1"/>
</dbReference>
<dbReference type="CDD" id="cd09294">
    <property type="entry name" value="SmpB"/>
    <property type="match status" value="1"/>
</dbReference>
<dbReference type="AlphaFoldDB" id="A0A1Y5TYL8"/>
<name>A0A1Y5TYL8_9PROT</name>
<organism evidence="4 5">
    <name type="scientific">Oceanibacterium hippocampi</name>
    <dbReference type="NCBI Taxonomy" id="745714"/>
    <lineage>
        <taxon>Bacteria</taxon>
        <taxon>Pseudomonadati</taxon>
        <taxon>Pseudomonadota</taxon>
        <taxon>Alphaproteobacteria</taxon>
        <taxon>Sneathiellales</taxon>
        <taxon>Sneathiellaceae</taxon>
        <taxon>Oceanibacterium</taxon>
    </lineage>
</organism>
<evidence type="ECO:0000256" key="2">
    <source>
        <dbReference type="ARBA" id="ARBA00022884"/>
    </source>
</evidence>
<evidence type="ECO:0000313" key="5">
    <source>
        <dbReference type="Proteomes" id="UP000193200"/>
    </source>
</evidence>
<dbReference type="NCBIfam" id="NF003843">
    <property type="entry name" value="PRK05422.1"/>
    <property type="match status" value="1"/>
</dbReference>
<dbReference type="GO" id="GO:0070930">
    <property type="term" value="P:trans-translation-dependent protein tagging"/>
    <property type="evidence" value="ECO:0007669"/>
    <property type="project" value="TreeGrafter"/>
</dbReference>
<dbReference type="SUPFAM" id="SSF74982">
    <property type="entry name" value="Small protein B (SmpB)"/>
    <property type="match status" value="1"/>
</dbReference>
<dbReference type="GO" id="GO:0003723">
    <property type="term" value="F:RNA binding"/>
    <property type="evidence" value="ECO:0007669"/>
    <property type="project" value="UniProtKB-UniRule"/>
</dbReference>